<name>A0A8C5A682_GADMO</name>
<dbReference type="Ensembl" id="ENSGMOT00000043131.1">
    <property type="protein sequence ID" value="ENSGMOP00000026736.1"/>
    <property type="gene ID" value="ENSGMOG00000035142.1"/>
</dbReference>
<dbReference type="Gene3D" id="1.10.10.1070">
    <property type="entry name" value="Zinc finger, BED domain-containing"/>
    <property type="match status" value="1"/>
</dbReference>
<evidence type="ECO:0000256" key="5">
    <source>
        <dbReference type="ARBA" id="ARBA00023163"/>
    </source>
</evidence>
<dbReference type="GeneTree" id="ENSGT00940000158431"/>
<evidence type="ECO:0000256" key="4">
    <source>
        <dbReference type="ARBA" id="ARBA00023015"/>
    </source>
</evidence>
<dbReference type="SUPFAM" id="SSF57667">
    <property type="entry name" value="beta-beta-alpha zinc fingers"/>
    <property type="match status" value="1"/>
</dbReference>
<reference evidence="8" key="2">
    <citation type="submission" date="2025-08" db="UniProtKB">
        <authorList>
            <consortium name="Ensembl"/>
        </authorList>
    </citation>
    <scope>IDENTIFICATION</scope>
</reference>
<dbReference type="GO" id="GO:0003677">
    <property type="term" value="F:DNA binding"/>
    <property type="evidence" value="ECO:0007669"/>
    <property type="project" value="InterPro"/>
</dbReference>
<organism evidence="8 9">
    <name type="scientific">Gadus morhua</name>
    <name type="common">Atlantic cod</name>
    <dbReference type="NCBI Taxonomy" id="8049"/>
    <lineage>
        <taxon>Eukaryota</taxon>
        <taxon>Metazoa</taxon>
        <taxon>Chordata</taxon>
        <taxon>Craniata</taxon>
        <taxon>Vertebrata</taxon>
        <taxon>Euteleostomi</taxon>
        <taxon>Actinopterygii</taxon>
        <taxon>Neopterygii</taxon>
        <taxon>Teleostei</taxon>
        <taxon>Neoteleostei</taxon>
        <taxon>Acanthomorphata</taxon>
        <taxon>Zeiogadaria</taxon>
        <taxon>Gadariae</taxon>
        <taxon>Gadiformes</taxon>
        <taxon>Gadoidei</taxon>
        <taxon>Gadidae</taxon>
        <taxon>Gadus</taxon>
    </lineage>
</organism>
<feature type="domain" description="BED-type" evidence="7">
    <location>
        <begin position="111"/>
        <end position="167"/>
    </location>
</feature>
<dbReference type="SUPFAM" id="SSF140996">
    <property type="entry name" value="Hermes dimerisation domain"/>
    <property type="match status" value="1"/>
</dbReference>
<evidence type="ECO:0000313" key="9">
    <source>
        <dbReference type="Proteomes" id="UP000694546"/>
    </source>
</evidence>
<keyword evidence="2 6" id="KW-0863">Zinc-finger</keyword>
<dbReference type="InterPro" id="IPR036236">
    <property type="entry name" value="Znf_C2H2_sf"/>
</dbReference>
<dbReference type="PROSITE" id="PS50808">
    <property type="entry name" value="ZF_BED"/>
    <property type="match status" value="1"/>
</dbReference>
<evidence type="ECO:0000259" key="7">
    <source>
        <dbReference type="PROSITE" id="PS50808"/>
    </source>
</evidence>
<evidence type="ECO:0000256" key="3">
    <source>
        <dbReference type="ARBA" id="ARBA00022833"/>
    </source>
</evidence>
<dbReference type="PANTHER" id="PTHR46481:SF4">
    <property type="entry name" value="ZINC FINGER BED DOMAIN-CONTAINING PROTEIN 4"/>
    <property type="match status" value="1"/>
</dbReference>
<dbReference type="InterPro" id="IPR052035">
    <property type="entry name" value="ZnF_BED_domain_contain"/>
</dbReference>
<protein>
    <recommendedName>
        <fullName evidence="7">BED-type domain-containing protein</fullName>
    </recommendedName>
</protein>
<dbReference type="PANTHER" id="PTHR46481">
    <property type="entry name" value="ZINC FINGER BED DOMAIN-CONTAINING PROTEIN 4"/>
    <property type="match status" value="1"/>
</dbReference>
<proteinExistence type="predicted"/>
<dbReference type="Pfam" id="PF02892">
    <property type="entry name" value="zf-BED"/>
    <property type="match status" value="1"/>
</dbReference>
<keyword evidence="5" id="KW-0804">Transcription</keyword>
<dbReference type="OMA" id="KAMCCIC"/>
<keyword evidence="9" id="KW-1185">Reference proteome</keyword>
<reference evidence="8" key="3">
    <citation type="submission" date="2025-09" db="UniProtKB">
        <authorList>
            <consortium name="Ensembl"/>
        </authorList>
    </citation>
    <scope>IDENTIFICATION</scope>
</reference>
<evidence type="ECO:0000256" key="2">
    <source>
        <dbReference type="ARBA" id="ARBA00022771"/>
    </source>
</evidence>
<keyword evidence="4" id="KW-0805">Transcription regulation</keyword>
<dbReference type="InterPro" id="IPR003656">
    <property type="entry name" value="Znf_BED"/>
</dbReference>
<dbReference type="GO" id="GO:0008270">
    <property type="term" value="F:zinc ion binding"/>
    <property type="evidence" value="ECO:0007669"/>
    <property type="project" value="UniProtKB-KW"/>
</dbReference>
<accession>A0A8C5A682</accession>
<reference evidence="8" key="1">
    <citation type="submission" date="2019-07" db="EMBL/GenBank/DDBJ databases">
        <authorList>
            <consortium name="Wellcome Sanger Institute Data Sharing"/>
        </authorList>
    </citation>
    <scope>NUCLEOTIDE SEQUENCE [LARGE SCALE GENOMIC DNA]</scope>
</reference>
<keyword evidence="1" id="KW-0479">Metal-binding</keyword>
<dbReference type="AlphaFoldDB" id="A0A8C5A682"/>
<dbReference type="Proteomes" id="UP000694546">
    <property type="component" value="Chromosome 1"/>
</dbReference>
<dbReference type="SUPFAM" id="SSF53098">
    <property type="entry name" value="Ribonuclease H-like"/>
    <property type="match status" value="1"/>
</dbReference>
<sequence>MCTRDGKIHRFAPMHRHKSSRCDGPDQKWVHRIQCGMNRDASYLKILHRYNPVQLYISRFPLSNCFLNALSSPLLSLADSREVSRPSIARVEGVFGRVTMADEELYVPIACNKSKVWQNFGFAKKDGKLDKTHAICKICRAAIKYTGSTTNLGTHLKRRHGETSASSSDSSMATVAASTSTPAQSISTFFHAPLATNSARSKAITEAIAFFICKDIQPYSVVENEGFQYLLNILEPRYHIPNRKLFTDKEIPLLYEKVRHEIAKSLSNAKRVAITVDGWTSRATDSYVTVTAHYIDEEWVLQNHVLQTRPFNEAHTGNNLGLLLKDVCCTWNIADKNQALVTDNAKNMLLAGVRAEINPHVRCIAHTLNLASQKSLKVDRVSELLVKVRKITTFFHRSPQATEVLREMQAQLHMPNHKLIHDVPTRWNSSIDMLERFWEQQPAVLNTLLSRKIKRGEGLASLTEEDMTLIPEVIKLMSPLKVATTLLSEEKHPTISMISPIQAKLQKHFQPDESDLLEISVMKERFRQDFDGRYTYLQDLLYYAAVLDLGLGDFFGLID</sequence>
<evidence type="ECO:0000256" key="6">
    <source>
        <dbReference type="PROSITE-ProRule" id="PRU00027"/>
    </source>
</evidence>
<evidence type="ECO:0000256" key="1">
    <source>
        <dbReference type="ARBA" id="ARBA00022723"/>
    </source>
</evidence>
<dbReference type="SMART" id="SM00614">
    <property type="entry name" value="ZnF_BED"/>
    <property type="match status" value="1"/>
</dbReference>
<evidence type="ECO:0000313" key="8">
    <source>
        <dbReference type="Ensembl" id="ENSGMOP00000026736.1"/>
    </source>
</evidence>
<dbReference type="InterPro" id="IPR012337">
    <property type="entry name" value="RNaseH-like_sf"/>
</dbReference>
<keyword evidence="3" id="KW-0862">Zinc</keyword>